<reference evidence="1 2" key="1">
    <citation type="submission" date="2019-07" db="EMBL/GenBank/DDBJ databases">
        <title>Genomic Encyclopedia of Archaeal and Bacterial Type Strains, Phase II (KMG-II): from individual species to whole genera.</title>
        <authorList>
            <person name="Goeker M."/>
        </authorList>
    </citation>
    <scope>NUCLEOTIDE SEQUENCE [LARGE SCALE GENOMIC DNA]</scope>
    <source>
        <strain evidence="1 2">DSM 14571</strain>
    </source>
</reference>
<dbReference type="EMBL" id="VNHK01000017">
    <property type="protein sequence ID" value="TYO84893.1"/>
    <property type="molecule type" value="Genomic_DNA"/>
</dbReference>
<protein>
    <submittedName>
        <fullName evidence="1">Uncharacterized protein</fullName>
    </submittedName>
</protein>
<gene>
    <name evidence="1" type="ORF">LX74_03698</name>
</gene>
<keyword evidence="2" id="KW-1185">Reference proteome</keyword>
<evidence type="ECO:0000313" key="2">
    <source>
        <dbReference type="Proteomes" id="UP000324513"/>
    </source>
</evidence>
<dbReference type="RefSeq" id="WP_065081774.1">
    <property type="nucleotide sequence ID" value="NZ_FLSS01000004.1"/>
</dbReference>
<name>A0ABY3NBW0_ELIMR</name>
<organism evidence="1 2">
    <name type="scientific">Elizabethkingia miricola</name>
    <name type="common">Chryseobacterium miricola</name>
    <dbReference type="NCBI Taxonomy" id="172045"/>
    <lineage>
        <taxon>Bacteria</taxon>
        <taxon>Pseudomonadati</taxon>
        <taxon>Bacteroidota</taxon>
        <taxon>Flavobacteriia</taxon>
        <taxon>Flavobacteriales</taxon>
        <taxon>Weeksellaceae</taxon>
        <taxon>Elizabethkingia</taxon>
    </lineage>
</organism>
<dbReference type="Proteomes" id="UP000324513">
    <property type="component" value="Unassembled WGS sequence"/>
</dbReference>
<accession>A0ABY3NBW0</accession>
<comment type="caution">
    <text evidence="1">The sequence shown here is derived from an EMBL/GenBank/DDBJ whole genome shotgun (WGS) entry which is preliminary data.</text>
</comment>
<evidence type="ECO:0000313" key="1">
    <source>
        <dbReference type="EMBL" id="TYO84893.1"/>
    </source>
</evidence>
<proteinExistence type="predicted"/>
<sequence length="175" mass="19957">MKAFYLKLLEKFTGETTSEETKDLYRSKGIVPVQHIDLYAGQDQDPEFFELLPFPALLVSWSIDYKQNPAIATVTFRLLYEQLRDTSNHGANTLEALKFLDFIEITDGILHSLESTHTGKLERASEDLQIEPVITDEYILVYQCSYTGKEKARENPTGNFNDIEIKGGLFKALLD</sequence>